<evidence type="ECO:0000256" key="1">
    <source>
        <dbReference type="SAM" id="MobiDB-lite"/>
    </source>
</evidence>
<feature type="region of interest" description="Disordered" evidence="1">
    <location>
        <begin position="606"/>
        <end position="626"/>
    </location>
</feature>
<accession>A0A319DRR1</accession>
<organism evidence="2 3">
    <name type="scientific">Aspergillus ellipticus CBS 707.79</name>
    <dbReference type="NCBI Taxonomy" id="1448320"/>
    <lineage>
        <taxon>Eukaryota</taxon>
        <taxon>Fungi</taxon>
        <taxon>Dikarya</taxon>
        <taxon>Ascomycota</taxon>
        <taxon>Pezizomycotina</taxon>
        <taxon>Eurotiomycetes</taxon>
        <taxon>Eurotiomycetidae</taxon>
        <taxon>Eurotiales</taxon>
        <taxon>Aspergillaceae</taxon>
        <taxon>Aspergillus</taxon>
        <taxon>Aspergillus subgen. Circumdati</taxon>
    </lineage>
</organism>
<dbReference type="OrthoDB" id="4442598at2759"/>
<sequence>MSALPSACLSSLTKRRTLPAFRSSPSQCRRLVATASWRPPNTGATPSQLLRFALTGNSSNLAGDRKLSEMFLGDWSQNSPPTSLWPPHQETSPDRLNIPAKFMANLPMWQMFVEKYINEDNSSLWMQSAGFEILEKALQQSQRRASDGEILSALSAIISRLEGLTGPCSKRIYFLSMYYAVQALSAPALEKYMKRYLDVCSELLDPRDSVSLVNAFFQALHSSTFRDPNKDMRALLDVVEGFNQRDDWNLHKICGNASKHSLRAREQYIYLLVKLGNKTRLNKVYKQVLMASDPCHPDSFRPIYVCVAALVDMGRVRTAIRFLEKASEHAHGTLPGISEFADLNILLASDAVAAIIPQLLGEEEYRKLLEVQITHMEDRLGIRWQSKESNHTSASDSLLVSSEKPLFTIEGDNTGYDSAGRFFAEIKALGCSRSVADLRRIVSLLEDREGDILIISLPSVVDSVTEYAWCPQPFLASFTDVASFDTTKSRTSSALGLIRVGYGDDKIPRSSERFMHLMSLGTVVKRLKPSDDTNPENTNPWTETGHLVAWDRVNGRLFAIFVGRIDGAIERRVRPPPTRLSGLEAITPIDLPGHLILPLDTASNPPLGTGSSRYHVNLDPGPNLKP</sequence>
<reference evidence="2 3" key="1">
    <citation type="submission" date="2018-02" db="EMBL/GenBank/DDBJ databases">
        <title>The genomes of Aspergillus section Nigri reveals drivers in fungal speciation.</title>
        <authorList>
            <consortium name="DOE Joint Genome Institute"/>
            <person name="Vesth T.C."/>
            <person name="Nybo J."/>
            <person name="Theobald S."/>
            <person name="Brandl J."/>
            <person name="Frisvad J.C."/>
            <person name="Nielsen K.F."/>
            <person name="Lyhne E.K."/>
            <person name="Kogle M.E."/>
            <person name="Kuo A."/>
            <person name="Riley R."/>
            <person name="Clum A."/>
            <person name="Nolan M."/>
            <person name="Lipzen A."/>
            <person name="Salamov A."/>
            <person name="Henrissat B."/>
            <person name="Wiebenga A."/>
            <person name="De vries R.P."/>
            <person name="Grigoriev I.V."/>
            <person name="Mortensen U.H."/>
            <person name="Andersen M.R."/>
            <person name="Baker S.E."/>
        </authorList>
    </citation>
    <scope>NUCLEOTIDE SEQUENCE [LARGE SCALE GENOMIC DNA]</scope>
    <source>
        <strain evidence="2 3">CBS 707.79</strain>
    </source>
</reference>
<proteinExistence type="predicted"/>
<gene>
    <name evidence="2" type="ORF">BO71DRAFT_159707</name>
</gene>
<dbReference type="Proteomes" id="UP000247810">
    <property type="component" value="Unassembled WGS sequence"/>
</dbReference>
<evidence type="ECO:0000313" key="2">
    <source>
        <dbReference type="EMBL" id="PYH96767.1"/>
    </source>
</evidence>
<dbReference type="VEuPathDB" id="FungiDB:BO71DRAFT_159707"/>
<dbReference type="AlphaFoldDB" id="A0A319DRR1"/>
<name>A0A319DRR1_9EURO</name>
<dbReference type="STRING" id="1448320.A0A319DRR1"/>
<evidence type="ECO:0000313" key="3">
    <source>
        <dbReference type="Proteomes" id="UP000247810"/>
    </source>
</evidence>
<dbReference type="EMBL" id="KZ825833">
    <property type="protein sequence ID" value="PYH96767.1"/>
    <property type="molecule type" value="Genomic_DNA"/>
</dbReference>
<keyword evidence="3" id="KW-1185">Reference proteome</keyword>
<protein>
    <submittedName>
        <fullName evidence="2">Uncharacterized protein</fullName>
    </submittedName>
</protein>